<comment type="cofactor">
    <cofactor evidence="1">
        <name>[4Fe-4S] cluster</name>
        <dbReference type="ChEBI" id="CHEBI:49883"/>
    </cofactor>
</comment>
<dbReference type="PROSITE" id="PS51918">
    <property type="entry name" value="RADICAL_SAM"/>
    <property type="match status" value="1"/>
</dbReference>
<dbReference type="SFLD" id="SFLDG01082">
    <property type="entry name" value="B12-binding_domain_containing"/>
    <property type="match status" value="1"/>
</dbReference>
<dbReference type="InterPro" id="IPR058240">
    <property type="entry name" value="rSAM_sf"/>
</dbReference>
<dbReference type="Pfam" id="PF04055">
    <property type="entry name" value="Radical_SAM"/>
    <property type="match status" value="1"/>
</dbReference>
<evidence type="ECO:0000256" key="1">
    <source>
        <dbReference type="ARBA" id="ARBA00001966"/>
    </source>
</evidence>
<dbReference type="Gene3D" id="3.20.20.70">
    <property type="entry name" value="Aldolase class I"/>
    <property type="match status" value="1"/>
</dbReference>
<reference evidence="8" key="2">
    <citation type="submission" date="2020-09" db="EMBL/GenBank/DDBJ databases">
        <authorList>
            <person name="Sun Q."/>
            <person name="Zhou Y."/>
        </authorList>
    </citation>
    <scope>NUCLEOTIDE SEQUENCE</scope>
    <source>
        <strain evidence="8">CGMCC 4.7299</strain>
    </source>
</reference>
<evidence type="ECO:0000259" key="6">
    <source>
        <dbReference type="PROSITE" id="PS51332"/>
    </source>
</evidence>
<comment type="caution">
    <text evidence="8">The sequence shown here is derived from an EMBL/GenBank/DDBJ whole genome shotgun (WGS) entry which is preliminary data.</text>
</comment>
<dbReference type="GO" id="GO:0051536">
    <property type="term" value="F:iron-sulfur cluster binding"/>
    <property type="evidence" value="ECO:0007669"/>
    <property type="project" value="UniProtKB-KW"/>
</dbReference>
<keyword evidence="2" id="KW-0949">S-adenosyl-L-methionine</keyword>
<dbReference type="CDD" id="cd02068">
    <property type="entry name" value="radical_SAM_B12_BD"/>
    <property type="match status" value="1"/>
</dbReference>
<dbReference type="InterPro" id="IPR051198">
    <property type="entry name" value="BchE-like"/>
</dbReference>
<dbReference type="NCBIfam" id="TIGR03975">
    <property type="entry name" value="rSAM_ocin_1"/>
    <property type="match status" value="1"/>
</dbReference>
<dbReference type="InterPro" id="IPR007197">
    <property type="entry name" value="rSAM"/>
</dbReference>
<dbReference type="AlphaFoldDB" id="A0A8J3BWA7"/>
<dbReference type="PROSITE" id="PS51332">
    <property type="entry name" value="B12_BINDING"/>
    <property type="match status" value="1"/>
</dbReference>
<keyword evidence="4" id="KW-0408">Iron</keyword>
<dbReference type="InterPro" id="IPR023984">
    <property type="entry name" value="rSAM_ocin_1"/>
</dbReference>
<keyword evidence="9" id="KW-1185">Reference proteome</keyword>
<accession>A0A8J3BWA7</accession>
<gene>
    <name evidence="8" type="ORF">GCM10012284_06520</name>
</gene>
<dbReference type="PANTHER" id="PTHR43409:SF7">
    <property type="entry name" value="BLL1977 PROTEIN"/>
    <property type="match status" value="1"/>
</dbReference>
<dbReference type="SFLD" id="SFLDS00029">
    <property type="entry name" value="Radical_SAM"/>
    <property type="match status" value="1"/>
</dbReference>
<dbReference type="CDD" id="cd01335">
    <property type="entry name" value="Radical_SAM"/>
    <property type="match status" value="1"/>
</dbReference>
<evidence type="ECO:0000256" key="4">
    <source>
        <dbReference type="ARBA" id="ARBA00023004"/>
    </source>
</evidence>
<dbReference type="EMBL" id="BMMX01000001">
    <property type="protein sequence ID" value="GGK75255.1"/>
    <property type="molecule type" value="Genomic_DNA"/>
</dbReference>
<dbReference type="InterPro" id="IPR006158">
    <property type="entry name" value="Cobalamin-bd"/>
</dbReference>
<protein>
    <submittedName>
        <fullName evidence="8">RiPP maturation radical SAM protein 1</fullName>
    </submittedName>
</protein>
<organism evidence="8 9">
    <name type="scientific">Mangrovihabitans endophyticus</name>
    <dbReference type="NCBI Taxonomy" id="1751298"/>
    <lineage>
        <taxon>Bacteria</taxon>
        <taxon>Bacillati</taxon>
        <taxon>Actinomycetota</taxon>
        <taxon>Actinomycetes</taxon>
        <taxon>Micromonosporales</taxon>
        <taxon>Micromonosporaceae</taxon>
        <taxon>Mangrovihabitans</taxon>
    </lineage>
</organism>
<dbReference type="GO" id="GO:0031419">
    <property type="term" value="F:cobalamin binding"/>
    <property type="evidence" value="ECO:0007669"/>
    <property type="project" value="InterPro"/>
</dbReference>
<evidence type="ECO:0000256" key="5">
    <source>
        <dbReference type="ARBA" id="ARBA00023014"/>
    </source>
</evidence>
<sequence length="625" mass="69946">MKSARPKTRSGPCRVGLISMPFVSCFRPSIQLGLLKSVAAARRFSVHTFHLNLDFARQIGPGAYEEICAVRRAFIGDWLFAGAAFGDALPDRAPDFLTEYDSDIHAAITSVDKPAEYLRTVREAEVPQFLDAMMAELPWPDLEVIGFTSTFQQNAASLALAKRVKRAHPSIVTVFGGANVEGDMGVELVRAFPDIDYAVTGEGDRAFPEFLDALASGRDPATVAGVLCRRDGAVHGAGCRPAPVDLDTLPPPDYDEYFDRAERLGLLSMAPRRHVGIPFESSRGCWWGQKHHCTFCGLNGTGMAFRAKSPQRLRQELASAARRYRSFTFEAVDNILDMAYLRTVLPQLIEAGTDYELFYELKANLTREQLRLLRTAGVRQVQPGIESLSTRILRLMRKGATAAQNVNTLRWALYHGITVWWNLLYGFPGEHREDYLAQERLMPLLAHLPPPNGAYRIRMERFSPIFTDRAAFPARQVRPQASYRHIYPGHVALDRIAYFFDYTFVDALPEADLAGIRRRADAWRESWAEPVAPSLTFHAAEDFLQIEDARDPAQPGTYTFTGPLARIYRFCSDRPVTPSAVRARLNPDRPLDEVTEALSGFCTRGLMMRDGERYLSLALPATPGR</sequence>
<reference evidence="8" key="1">
    <citation type="journal article" date="2014" name="Int. J. Syst. Evol. Microbiol.">
        <title>Complete genome sequence of Corynebacterium casei LMG S-19264T (=DSM 44701T), isolated from a smear-ripened cheese.</title>
        <authorList>
            <consortium name="US DOE Joint Genome Institute (JGI-PGF)"/>
            <person name="Walter F."/>
            <person name="Albersmeier A."/>
            <person name="Kalinowski J."/>
            <person name="Ruckert C."/>
        </authorList>
    </citation>
    <scope>NUCLEOTIDE SEQUENCE</scope>
    <source>
        <strain evidence="8">CGMCC 4.7299</strain>
    </source>
</reference>
<keyword evidence="5" id="KW-0411">Iron-sulfur</keyword>
<dbReference type="GO" id="GO:0005829">
    <property type="term" value="C:cytosol"/>
    <property type="evidence" value="ECO:0007669"/>
    <property type="project" value="TreeGrafter"/>
</dbReference>
<dbReference type="InterPro" id="IPR013785">
    <property type="entry name" value="Aldolase_TIM"/>
</dbReference>
<evidence type="ECO:0000256" key="3">
    <source>
        <dbReference type="ARBA" id="ARBA00022723"/>
    </source>
</evidence>
<name>A0A8J3BWA7_9ACTN</name>
<evidence type="ECO:0000313" key="8">
    <source>
        <dbReference type="EMBL" id="GGK75255.1"/>
    </source>
</evidence>
<evidence type="ECO:0000256" key="2">
    <source>
        <dbReference type="ARBA" id="ARBA00022691"/>
    </source>
</evidence>
<dbReference type="GO" id="GO:0003824">
    <property type="term" value="F:catalytic activity"/>
    <property type="evidence" value="ECO:0007669"/>
    <property type="project" value="InterPro"/>
</dbReference>
<dbReference type="InterPro" id="IPR006638">
    <property type="entry name" value="Elp3/MiaA/NifB-like_rSAM"/>
</dbReference>
<dbReference type="GO" id="GO:0046872">
    <property type="term" value="F:metal ion binding"/>
    <property type="evidence" value="ECO:0007669"/>
    <property type="project" value="UniProtKB-KW"/>
</dbReference>
<dbReference type="Gene3D" id="3.40.50.280">
    <property type="entry name" value="Cobalamin-binding domain"/>
    <property type="match status" value="1"/>
</dbReference>
<keyword evidence="3" id="KW-0479">Metal-binding</keyword>
<dbReference type="SMART" id="SM00729">
    <property type="entry name" value="Elp3"/>
    <property type="match status" value="1"/>
</dbReference>
<evidence type="ECO:0000313" key="9">
    <source>
        <dbReference type="Proteomes" id="UP000656042"/>
    </source>
</evidence>
<dbReference type="RefSeq" id="WP_189077474.1">
    <property type="nucleotide sequence ID" value="NZ_BMMX01000001.1"/>
</dbReference>
<dbReference type="SUPFAM" id="SSF102114">
    <property type="entry name" value="Radical SAM enzymes"/>
    <property type="match status" value="1"/>
</dbReference>
<dbReference type="SFLD" id="SFLDF00324">
    <property type="entry name" value="bacteriocin_maturation"/>
    <property type="match status" value="1"/>
</dbReference>
<proteinExistence type="predicted"/>
<dbReference type="PANTHER" id="PTHR43409">
    <property type="entry name" value="ANAEROBIC MAGNESIUM-PROTOPORPHYRIN IX MONOMETHYL ESTER CYCLASE-RELATED"/>
    <property type="match status" value="1"/>
</dbReference>
<evidence type="ECO:0000259" key="7">
    <source>
        <dbReference type="PROSITE" id="PS51918"/>
    </source>
</evidence>
<dbReference type="Proteomes" id="UP000656042">
    <property type="component" value="Unassembled WGS sequence"/>
</dbReference>
<feature type="domain" description="B12-binding" evidence="6">
    <location>
        <begin position="76"/>
        <end position="221"/>
    </location>
</feature>
<feature type="domain" description="Radical SAM core" evidence="7">
    <location>
        <begin position="269"/>
        <end position="484"/>
    </location>
</feature>